<accession>A0ABX3GR27</accession>
<comment type="caution">
    <text evidence="1">The sequence shown here is derived from an EMBL/GenBank/DDBJ whole genome shotgun (WGS) entry which is preliminary data.</text>
</comment>
<keyword evidence="2" id="KW-1185">Reference proteome</keyword>
<proteinExistence type="predicted"/>
<sequence>MERIISTVDTMVIENEEGEQFILEVDAPFLHDNERYISAKSPEYCLFEVVDLQNIISMDQTKVLANNFFSSCPYKYQFGQNRKYKVVGLTYNTRDEGGRVSTKFSIANGDKHRDMVSLIFTSPDGVKRI</sequence>
<name>A0ABX3GR27_9BACL</name>
<dbReference type="RefSeq" id="WP_076218498.1">
    <property type="nucleotide sequence ID" value="NZ_MPVP01000042.1"/>
</dbReference>
<reference evidence="1 2" key="1">
    <citation type="submission" date="2016-11" db="EMBL/GenBank/DDBJ databases">
        <title>Paenibacillus species isolates.</title>
        <authorList>
            <person name="Beno S.M."/>
        </authorList>
    </citation>
    <scope>NUCLEOTIDE SEQUENCE [LARGE SCALE GENOMIC DNA]</scope>
    <source>
        <strain evidence="1 2">FSL H7-0433</strain>
    </source>
</reference>
<organism evidence="1 2">
    <name type="scientific">Paenibacillus odorifer</name>
    <dbReference type="NCBI Taxonomy" id="189426"/>
    <lineage>
        <taxon>Bacteria</taxon>
        <taxon>Bacillati</taxon>
        <taxon>Bacillota</taxon>
        <taxon>Bacilli</taxon>
        <taxon>Bacillales</taxon>
        <taxon>Paenibacillaceae</taxon>
        <taxon>Paenibacillus</taxon>
    </lineage>
</organism>
<gene>
    <name evidence="1" type="ORF">BSO21_09585</name>
</gene>
<evidence type="ECO:0000313" key="1">
    <source>
        <dbReference type="EMBL" id="OMD35123.1"/>
    </source>
</evidence>
<evidence type="ECO:0000313" key="2">
    <source>
        <dbReference type="Proteomes" id="UP000187158"/>
    </source>
</evidence>
<dbReference type="Proteomes" id="UP000187158">
    <property type="component" value="Unassembled WGS sequence"/>
</dbReference>
<dbReference type="EMBL" id="MPVP01000042">
    <property type="protein sequence ID" value="OMD35123.1"/>
    <property type="molecule type" value="Genomic_DNA"/>
</dbReference>
<protein>
    <submittedName>
        <fullName evidence="1">Uncharacterized protein</fullName>
    </submittedName>
</protein>